<feature type="non-terminal residue" evidence="2">
    <location>
        <position position="1"/>
    </location>
</feature>
<evidence type="ECO:0000256" key="1">
    <source>
        <dbReference type="SAM" id="MobiDB-lite"/>
    </source>
</evidence>
<accession>A0A9P9D5S1</accession>
<reference evidence="2" key="1">
    <citation type="journal article" date="2021" name="Nat. Commun.">
        <title>Genetic determinants of endophytism in the Arabidopsis root mycobiome.</title>
        <authorList>
            <person name="Mesny F."/>
            <person name="Miyauchi S."/>
            <person name="Thiergart T."/>
            <person name="Pickel B."/>
            <person name="Atanasova L."/>
            <person name="Karlsson M."/>
            <person name="Huettel B."/>
            <person name="Barry K.W."/>
            <person name="Haridas S."/>
            <person name="Chen C."/>
            <person name="Bauer D."/>
            <person name="Andreopoulos W."/>
            <person name="Pangilinan J."/>
            <person name="LaButti K."/>
            <person name="Riley R."/>
            <person name="Lipzen A."/>
            <person name="Clum A."/>
            <person name="Drula E."/>
            <person name="Henrissat B."/>
            <person name="Kohler A."/>
            <person name="Grigoriev I.V."/>
            <person name="Martin F.M."/>
            <person name="Hacquard S."/>
        </authorList>
    </citation>
    <scope>NUCLEOTIDE SEQUENCE</scope>
    <source>
        <strain evidence="2">MPI-CAGE-AT-0147</strain>
    </source>
</reference>
<protein>
    <submittedName>
        <fullName evidence="2">Uncharacterized protein</fullName>
    </submittedName>
</protein>
<name>A0A9P9D5S1_9HYPO</name>
<sequence length="171" mass="18970">IAMDALIDPTNKVSAWLKQLDDLSDQIECQAALAAKTAVVGLTPEITSLHSNDWTGFQTLKDDVGMPFASEFMPNDALRNDPPKMATEPSTLAAAKRQKRSREVIEPAAEGAPPEKRSRNMNDGYYDRSEQSTLSELTPSVSMVRCYIRNTGLEVERTMVAWIKRPAEEDV</sequence>
<dbReference type="OrthoDB" id="10273815at2759"/>
<dbReference type="Proteomes" id="UP000738349">
    <property type="component" value="Unassembled WGS sequence"/>
</dbReference>
<feature type="compositionally biased region" description="Basic and acidic residues" evidence="1">
    <location>
        <begin position="113"/>
        <end position="130"/>
    </location>
</feature>
<evidence type="ECO:0000313" key="3">
    <source>
        <dbReference type="Proteomes" id="UP000738349"/>
    </source>
</evidence>
<comment type="caution">
    <text evidence="2">The sequence shown here is derived from an EMBL/GenBank/DDBJ whole genome shotgun (WGS) entry which is preliminary data.</text>
</comment>
<keyword evidence="3" id="KW-1185">Reference proteome</keyword>
<dbReference type="EMBL" id="JAGMUV010000033">
    <property type="protein sequence ID" value="KAH7114105.1"/>
    <property type="molecule type" value="Genomic_DNA"/>
</dbReference>
<dbReference type="AlphaFoldDB" id="A0A9P9D5S1"/>
<organism evidence="2 3">
    <name type="scientific">Dactylonectria macrodidyma</name>
    <dbReference type="NCBI Taxonomy" id="307937"/>
    <lineage>
        <taxon>Eukaryota</taxon>
        <taxon>Fungi</taxon>
        <taxon>Dikarya</taxon>
        <taxon>Ascomycota</taxon>
        <taxon>Pezizomycotina</taxon>
        <taxon>Sordariomycetes</taxon>
        <taxon>Hypocreomycetidae</taxon>
        <taxon>Hypocreales</taxon>
        <taxon>Nectriaceae</taxon>
        <taxon>Dactylonectria</taxon>
    </lineage>
</organism>
<gene>
    <name evidence="2" type="ORF">EDB81DRAFT_592451</name>
</gene>
<evidence type="ECO:0000313" key="2">
    <source>
        <dbReference type="EMBL" id="KAH7114105.1"/>
    </source>
</evidence>
<feature type="region of interest" description="Disordered" evidence="1">
    <location>
        <begin position="73"/>
        <end position="134"/>
    </location>
</feature>
<proteinExistence type="predicted"/>
<feature type="non-terminal residue" evidence="2">
    <location>
        <position position="171"/>
    </location>
</feature>